<dbReference type="RefSeq" id="WP_156627937.1">
    <property type="nucleotide sequence ID" value="NZ_CACRTO010000049.1"/>
</dbReference>
<protein>
    <submittedName>
        <fullName evidence="2">Uncharacterized protein</fullName>
    </submittedName>
</protein>
<dbReference type="AlphaFoldDB" id="A0A6N3GW46"/>
<keyword evidence="1" id="KW-0472">Membrane</keyword>
<evidence type="ECO:0000313" key="2">
    <source>
        <dbReference type="EMBL" id="VYU68716.1"/>
    </source>
</evidence>
<name>A0A6N3GW46_9CLOT</name>
<gene>
    <name evidence="2" type="ORF">CTLFYP3_00151</name>
</gene>
<feature type="transmembrane region" description="Helical" evidence="1">
    <location>
        <begin position="15"/>
        <end position="36"/>
    </location>
</feature>
<organism evidence="2">
    <name type="scientific">Clostridium tertium</name>
    <dbReference type="NCBI Taxonomy" id="1559"/>
    <lineage>
        <taxon>Bacteria</taxon>
        <taxon>Bacillati</taxon>
        <taxon>Bacillota</taxon>
        <taxon>Clostridia</taxon>
        <taxon>Eubacteriales</taxon>
        <taxon>Clostridiaceae</taxon>
        <taxon>Clostridium</taxon>
    </lineage>
</organism>
<dbReference type="EMBL" id="CACRTO010000049">
    <property type="protein sequence ID" value="VYU68716.1"/>
    <property type="molecule type" value="Genomic_DNA"/>
</dbReference>
<keyword evidence="1" id="KW-1133">Transmembrane helix</keyword>
<accession>A0A6N3GW46</accession>
<proteinExistence type="predicted"/>
<evidence type="ECO:0000256" key="1">
    <source>
        <dbReference type="SAM" id="Phobius"/>
    </source>
</evidence>
<keyword evidence="1" id="KW-0812">Transmembrane</keyword>
<reference evidence="2" key="1">
    <citation type="submission" date="2019-11" db="EMBL/GenBank/DDBJ databases">
        <authorList>
            <person name="Feng L."/>
        </authorList>
    </citation>
    <scope>NUCLEOTIDE SEQUENCE</scope>
    <source>
        <strain evidence="2">CTertiumLFYP3</strain>
    </source>
</reference>
<sequence>MVSKKKRKVTRLEKIIITLGSIIILTIMVISFRGYLKDYKKSLVRDAARELVLAVEKAEINYDVEFSEDETIVDFKLQGNKGNIIEEYIEDSSILNKIEALKIEDARKIIDEKVNFEINNEGKFVKILE</sequence>